<comment type="similarity">
    <text evidence="1">Belongs to the MEG family.</text>
</comment>
<sequence length="91" mass="9999">MDRFSMKLVMTIILSLLLLGGFSVEAAGRINDGVAAAATIEEIILSKKVHCDYQDYRCKSTPECNSRCVSKGYPKGVCILAVEYCCCVKKQ</sequence>
<evidence type="ECO:0000313" key="4">
    <source>
        <dbReference type="EMBL" id="MCL7021929.1"/>
    </source>
</evidence>
<evidence type="ECO:0000256" key="2">
    <source>
        <dbReference type="SAM" id="SignalP"/>
    </source>
</evidence>
<feature type="signal peptide" evidence="2">
    <location>
        <begin position="1"/>
        <end position="28"/>
    </location>
</feature>
<evidence type="ECO:0000256" key="1">
    <source>
        <dbReference type="ARBA" id="ARBA00010149"/>
    </source>
</evidence>
<proteinExistence type="inferred from homology"/>
<keyword evidence="2" id="KW-0732">Signal</keyword>
<dbReference type="Proteomes" id="UP001177140">
    <property type="component" value="Unassembled WGS sequence"/>
</dbReference>
<protein>
    <recommendedName>
        <fullName evidence="3">Meg domain-containing protein</fullName>
    </recommendedName>
</protein>
<organism evidence="4 5">
    <name type="scientific">Papaver nudicaule</name>
    <name type="common">Iceland poppy</name>
    <dbReference type="NCBI Taxonomy" id="74823"/>
    <lineage>
        <taxon>Eukaryota</taxon>
        <taxon>Viridiplantae</taxon>
        <taxon>Streptophyta</taxon>
        <taxon>Embryophyta</taxon>
        <taxon>Tracheophyta</taxon>
        <taxon>Spermatophyta</taxon>
        <taxon>Magnoliopsida</taxon>
        <taxon>Ranunculales</taxon>
        <taxon>Papaveraceae</taxon>
        <taxon>Papaveroideae</taxon>
        <taxon>Papaver</taxon>
    </lineage>
</organism>
<reference evidence="4" key="1">
    <citation type="submission" date="2022-03" db="EMBL/GenBank/DDBJ databases">
        <title>A functionally conserved STORR gene fusion in Papaver species that diverged 16.8 million years ago.</title>
        <authorList>
            <person name="Catania T."/>
        </authorList>
    </citation>
    <scope>NUCLEOTIDE SEQUENCE</scope>
    <source>
        <strain evidence="4">S-191538</strain>
    </source>
</reference>
<dbReference type="AlphaFoldDB" id="A0AA41RQB5"/>
<dbReference type="Pfam" id="PF24153">
    <property type="entry name" value="Meg"/>
    <property type="match status" value="1"/>
</dbReference>
<gene>
    <name evidence="4" type="ORF">MKW94_020053</name>
</gene>
<accession>A0AA41RQB5</accession>
<evidence type="ECO:0000259" key="3">
    <source>
        <dbReference type="Pfam" id="PF24153"/>
    </source>
</evidence>
<feature type="domain" description="Meg" evidence="3">
    <location>
        <begin position="1"/>
        <end position="65"/>
    </location>
</feature>
<keyword evidence="5" id="KW-1185">Reference proteome</keyword>
<dbReference type="EMBL" id="JAJJMA010006151">
    <property type="protein sequence ID" value="MCL7021929.1"/>
    <property type="molecule type" value="Genomic_DNA"/>
</dbReference>
<comment type="caution">
    <text evidence="4">The sequence shown here is derived from an EMBL/GenBank/DDBJ whole genome shotgun (WGS) entry which is preliminary data.</text>
</comment>
<feature type="chain" id="PRO_5041205597" description="Meg domain-containing protein" evidence="2">
    <location>
        <begin position="29"/>
        <end position="91"/>
    </location>
</feature>
<dbReference type="InterPro" id="IPR056205">
    <property type="entry name" value="Meg"/>
</dbReference>
<evidence type="ECO:0000313" key="5">
    <source>
        <dbReference type="Proteomes" id="UP001177140"/>
    </source>
</evidence>
<name>A0AA41RQB5_PAPNU</name>